<dbReference type="Gene3D" id="2.70.70.10">
    <property type="entry name" value="Glucose Permease (Domain IIA)"/>
    <property type="match status" value="1"/>
</dbReference>
<feature type="transmembrane region" description="Helical" evidence="1">
    <location>
        <begin position="519"/>
        <end position="543"/>
    </location>
</feature>
<name>A0A1F5I290_9BACT</name>
<feature type="transmembrane region" description="Helical" evidence="1">
    <location>
        <begin position="673"/>
        <end position="697"/>
    </location>
</feature>
<sequence>MPAPPSTPPRGRVTAEGVFAELAVVKPQLEKHQQILASKLIPPLAERAKNIISGLKTDIKSEQTLEQVASEVATETVRQSFENLGKLQDKAQIPQVLADSLTSSIVTHPNVNFDLDKVIEAKKPLPSADEEKIYKKAQKEVAEIAKDQATDLEKAAVLQHLASLADQSAKDIAPQIVEEEAANFVRENDLPDPENAKATLKGRFPGYTLNFAQILTKEIVPQISEGNVPTLAQYQQARTQAADRAISTLKANIGAGEGQPDISPFLHSASQLVGFEPASADTLRKIGVGDASPKISTFARSPGSVANFGIGIALATHPGTQREGFFSLISGKTSQKITQQLQSLKTTARKRALTFRERKDYYKAAEQQQLISQSQSFGQKQAVKKSGLVSTFLRAPMLARLDWVNNSWQTVTANSNGYSGVFVPSIPARRMASIMPTRFFGGQAARLGNFAKGAQSAVKVGGLAGKFAPPALIIGASVGMLKKIIPTVGGYIFGLMLKALFLGKAALAGAMIGGAVGGAVGLGAGAFIGFQLALLCGPLAVACGIATVPAFAIGGGLIGGAIGATAGMLIGYGLASGSTTAVSMGVGAGIGGTAGGIGGFMLGNTIAVGLDAIAAALCSTVIGCLIGAPLAVFGHFVVVPFFTVLGAAVGTAIGAYVGYLVGHYVIPAFGNFFGGLSFSIPGFGVGGLFGTAGSFLTGLGSTIWGGMISAGGGIFGGLSSIGGALFGGLGSGSTVGLAALSVGGAFTIPAAITIFVGIPIAATFFNPDQNNSQLVGGNNEFFSVTKSANVSSLQNTDLPKTVTFTIHLEAKDKNLTAIQISDQINVTGRYASFSQTPNIFPRCTQISTLAAGQPWDCQFDFEIINSQAHNYNYNDSQLINTVTIKATPEGASQIQDSAAAAITIGNPPASCPRGWPTTGDITQGPEGISSHDEESILYPGIGMEALDIAGGIGVPVYATFNGTVININRPDSPLNKIINIAVTGCGNLQLVSYIHLRDVNVSDGSPIAFGDLIGTQGNPGTGAHLHYQFNGDNNRSVNIIDYIPISVPRNCDDSSTPTCDVNISPPVP</sequence>
<dbReference type="InterPro" id="IPR016047">
    <property type="entry name" value="M23ase_b-sheet_dom"/>
</dbReference>
<dbReference type="InterPro" id="IPR011055">
    <property type="entry name" value="Dup_hybrid_motif"/>
</dbReference>
<dbReference type="PANTHER" id="PTHR21666:SF270">
    <property type="entry name" value="MUREIN HYDROLASE ACTIVATOR ENVC"/>
    <property type="match status" value="1"/>
</dbReference>
<proteinExistence type="predicted"/>
<feature type="transmembrane region" description="Helical" evidence="1">
    <location>
        <begin position="581"/>
        <end position="602"/>
    </location>
</feature>
<dbReference type="SUPFAM" id="SSF51261">
    <property type="entry name" value="Duplicated hybrid motif"/>
    <property type="match status" value="1"/>
</dbReference>
<dbReference type="InterPro" id="IPR050570">
    <property type="entry name" value="Cell_wall_metabolism_enzyme"/>
</dbReference>
<evidence type="ECO:0000313" key="4">
    <source>
        <dbReference type="Proteomes" id="UP000179227"/>
    </source>
</evidence>
<reference evidence="3 4" key="1">
    <citation type="journal article" date="2016" name="Nat. Commun.">
        <title>Thousands of microbial genomes shed light on interconnected biogeochemical processes in an aquifer system.</title>
        <authorList>
            <person name="Anantharaman K."/>
            <person name="Brown C.T."/>
            <person name="Hug L.A."/>
            <person name="Sharon I."/>
            <person name="Castelle C.J."/>
            <person name="Probst A.J."/>
            <person name="Thomas B.C."/>
            <person name="Singh A."/>
            <person name="Wilkins M.J."/>
            <person name="Karaoz U."/>
            <person name="Brodie E.L."/>
            <person name="Williams K.H."/>
            <person name="Hubbard S.S."/>
            <person name="Banfield J.F."/>
        </authorList>
    </citation>
    <scope>NUCLEOTIDE SEQUENCE [LARGE SCALE GENOMIC DNA]</scope>
</reference>
<evidence type="ECO:0000259" key="2">
    <source>
        <dbReference type="Pfam" id="PF01551"/>
    </source>
</evidence>
<protein>
    <recommendedName>
        <fullName evidence="2">M23ase beta-sheet core domain-containing protein</fullName>
    </recommendedName>
</protein>
<feature type="transmembrane region" description="Helical" evidence="1">
    <location>
        <begin position="738"/>
        <end position="765"/>
    </location>
</feature>
<accession>A0A1F5I290</accession>
<feature type="transmembrane region" description="Helical" evidence="1">
    <location>
        <begin position="490"/>
        <end position="513"/>
    </location>
</feature>
<evidence type="ECO:0000313" key="3">
    <source>
        <dbReference type="EMBL" id="OGE10496.1"/>
    </source>
</evidence>
<dbReference type="EMBL" id="MFBS01000010">
    <property type="protein sequence ID" value="OGE10496.1"/>
    <property type="molecule type" value="Genomic_DNA"/>
</dbReference>
<dbReference type="PANTHER" id="PTHR21666">
    <property type="entry name" value="PEPTIDASE-RELATED"/>
    <property type="match status" value="1"/>
</dbReference>
<organism evidence="3 4">
    <name type="scientific">Candidatus Curtissbacteria bacterium RIFCSPLOWO2_01_FULL_42_26</name>
    <dbReference type="NCBI Taxonomy" id="1797729"/>
    <lineage>
        <taxon>Bacteria</taxon>
        <taxon>Candidatus Curtissiibacteriota</taxon>
    </lineage>
</organism>
<feature type="domain" description="M23ase beta-sheet core" evidence="2">
    <location>
        <begin position="945"/>
        <end position="1037"/>
    </location>
</feature>
<dbReference type="Pfam" id="PF01551">
    <property type="entry name" value="Peptidase_M23"/>
    <property type="match status" value="1"/>
</dbReference>
<feature type="transmembrane region" description="Helical" evidence="1">
    <location>
        <begin position="703"/>
        <end position="726"/>
    </location>
</feature>
<feature type="transmembrane region" description="Helical" evidence="1">
    <location>
        <begin position="550"/>
        <end position="575"/>
    </location>
</feature>
<comment type="caution">
    <text evidence="3">The sequence shown here is derived from an EMBL/GenBank/DDBJ whole genome shotgun (WGS) entry which is preliminary data.</text>
</comment>
<dbReference type="AlphaFoldDB" id="A0A1F5I290"/>
<dbReference type="STRING" id="1797729.A3A60_03060"/>
<keyword evidence="1" id="KW-0472">Membrane</keyword>
<dbReference type="Proteomes" id="UP000179227">
    <property type="component" value="Unassembled WGS sequence"/>
</dbReference>
<dbReference type="CDD" id="cd12797">
    <property type="entry name" value="M23_peptidase"/>
    <property type="match status" value="1"/>
</dbReference>
<feature type="transmembrane region" description="Helical" evidence="1">
    <location>
        <begin position="639"/>
        <end position="661"/>
    </location>
</feature>
<gene>
    <name evidence="3" type="ORF">A3A60_03060</name>
</gene>
<dbReference type="GO" id="GO:0004222">
    <property type="term" value="F:metalloendopeptidase activity"/>
    <property type="evidence" value="ECO:0007669"/>
    <property type="project" value="TreeGrafter"/>
</dbReference>
<evidence type="ECO:0000256" key="1">
    <source>
        <dbReference type="SAM" id="Phobius"/>
    </source>
</evidence>
<feature type="transmembrane region" description="Helical" evidence="1">
    <location>
        <begin position="614"/>
        <end position="633"/>
    </location>
</feature>
<keyword evidence="1" id="KW-1133">Transmembrane helix</keyword>
<keyword evidence="1" id="KW-0812">Transmembrane</keyword>